<comment type="caution">
    <text evidence="1">The sequence shown here is derived from an EMBL/GenBank/DDBJ whole genome shotgun (WGS) entry which is preliminary data.</text>
</comment>
<name>A0ABV2X1U8_9NOCA</name>
<organism evidence="1 2">
    <name type="scientific">Nocardia rhamnosiphila</name>
    <dbReference type="NCBI Taxonomy" id="426716"/>
    <lineage>
        <taxon>Bacteria</taxon>
        <taxon>Bacillati</taxon>
        <taxon>Actinomycetota</taxon>
        <taxon>Actinomycetes</taxon>
        <taxon>Mycobacteriales</taxon>
        <taxon>Nocardiaceae</taxon>
        <taxon>Nocardia</taxon>
    </lineage>
</organism>
<reference evidence="1 2" key="1">
    <citation type="submission" date="2024-06" db="EMBL/GenBank/DDBJ databases">
        <title>The Natural Products Discovery Center: Release of the First 8490 Sequenced Strains for Exploring Actinobacteria Biosynthetic Diversity.</title>
        <authorList>
            <person name="Kalkreuter E."/>
            <person name="Kautsar S.A."/>
            <person name="Yang D."/>
            <person name="Bader C.D."/>
            <person name="Teijaro C.N."/>
            <person name="Fluegel L."/>
            <person name="Davis C.M."/>
            <person name="Simpson J.R."/>
            <person name="Lauterbach L."/>
            <person name="Steele A.D."/>
            <person name="Gui C."/>
            <person name="Meng S."/>
            <person name="Li G."/>
            <person name="Viehrig K."/>
            <person name="Ye F."/>
            <person name="Su P."/>
            <person name="Kiefer A.F."/>
            <person name="Nichols A."/>
            <person name="Cepeda A.J."/>
            <person name="Yan W."/>
            <person name="Fan B."/>
            <person name="Jiang Y."/>
            <person name="Adhikari A."/>
            <person name="Zheng C.-J."/>
            <person name="Schuster L."/>
            <person name="Cowan T.M."/>
            <person name="Smanski M.J."/>
            <person name="Chevrette M.G."/>
            <person name="De Carvalho L.P.S."/>
            <person name="Shen B."/>
        </authorList>
    </citation>
    <scope>NUCLEOTIDE SEQUENCE [LARGE SCALE GENOMIC DNA]</scope>
    <source>
        <strain evidence="1 2">NPDC019708</strain>
    </source>
</reference>
<dbReference type="RefSeq" id="WP_356959240.1">
    <property type="nucleotide sequence ID" value="NZ_JBEYBD010000025.1"/>
</dbReference>
<proteinExistence type="predicted"/>
<accession>A0ABV2X1U8</accession>
<sequence length="63" mass="6722">MRELRAGNRTIYLIYRGHAVHFPHRQGETLAVPARGGGQVPGHLVGTTYRQPGGSRGATAVGN</sequence>
<dbReference type="Proteomes" id="UP001550628">
    <property type="component" value="Unassembled WGS sequence"/>
</dbReference>
<gene>
    <name evidence="1" type="ORF">ABZ510_35415</name>
</gene>
<evidence type="ECO:0000313" key="2">
    <source>
        <dbReference type="Proteomes" id="UP001550628"/>
    </source>
</evidence>
<keyword evidence="2" id="KW-1185">Reference proteome</keyword>
<dbReference type="EMBL" id="JBEYBF010000055">
    <property type="protein sequence ID" value="MEU1957130.1"/>
    <property type="molecule type" value="Genomic_DNA"/>
</dbReference>
<evidence type="ECO:0000313" key="1">
    <source>
        <dbReference type="EMBL" id="MEU1957130.1"/>
    </source>
</evidence>
<protein>
    <submittedName>
        <fullName evidence="1">Uncharacterized protein</fullName>
    </submittedName>
</protein>